<dbReference type="SMART" id="SM00448">
    <property type="entry name" value="REC"/>
    <property type="match status" value="1"/>
</dbReference>
<dbReference type="PANTHER" id="PTHR37299">
    <property type="entry name" value="TRANSCRIPTIONAL REGULATOR-RELATED"/>
    <property type="match status" value="1"/>
</dbReference>
<evidence type="ECO:0000256" key="1">
    <source>
        <dbReference type="PROSITE-ProRule" id="PRU00169"/>
    </source>
</evidence>
<feature type="modified residue" description="4-aspartylphosphate" evidence="1">
    <location>
        <position position="55"/>
    </location>
</feature>
<dbReference type="GO" id="GO:0000156">
    <property type="term" value="F:phosphorelay response regulator activity"/>
    <property type="evidence" value="ECO:0007669"/>
    <property type="project" value="InterPro"/>
</dbReference>
<dbReference type="InterPro" id="IPR046947">
    <property type="entry name" value="LytR-like"/>
</dbReference>
<dbReference type="EMBL" id="JAHSPG010000015">
    <property type="protein sequence ID" value="MBV4359302.1"/>
    <property type="molecule type" value="Genomic_DNA"/>
</dbReference>
<organism evidence="4 5">
    <name type="scientific">Pinibacter aurantiacus</name>
    <dbReference type="NCBI Taxonomy" id="2851599"/>
    <lineage>
        <taxon>Bacteria</taxon>
        <taxon>Pseudomonadati</taxon>
        <taxon>Bacteroidota</taxon>
        <taxon>Chitinophagia</taxon>
        <taxon>Chitinophagales</taxon>
        <taxon>Chitinophagaceae</taxon>
        <taxon>Pinibacter</taxon>
    </lineage>
</organism>
<name>A0A9E2SDD4_9BACT</name>
<dbReference type="PANTHER" id="PTHR37299:SF1">
    <property type="entry name" value="STAGE 0 SPORULATION PROTEIN A HOMOLOG"/>
    <property type="match status" value="1"/>
</dbReference>
<keyword evidence="4" id="KW-0238">DNA-binding</keyword>
<evidence type="ECO:0000313" key="5">
    <source>
        <dbReference type="Proteomes" id="UP000812270"/>
    </source>
</evidence>
<evidence type="ECO:0000313" key="4">
    <source>
        <dbReference type="EMBL" id="MBV4359302.1"/>
    </source>
</evidence>
<dbReference type="InterPro" id="IPR007492">
    <property type="entry name" value="LytTR_DNA-bd_dom"/>
</dbReference>
<proteinExistence type="predicted"/>
<accession>A0A9E2SDD4</accession>
<sequence>MKLRCVAIDDEPLALALMQEYISRIGELKLLHSFEDAIAGSEFLRNNPVDILFVDINMPDISGLSLVASLDEKPAVIFTTAYKKFAFEGFELEAVDYLLKPISFERFEKAVKKALQVLKRNEKGTETLQEDFFVWSEYKQVKIDLSQIEFIEAREDYVLFHQLNHKPVLSLMTLKSVQEKLPATKFIRIHRSYIIPVAGIKLISSKKVTLTSRRELPVGNSYAASLQEIARR</sequence>
<dbReference type="Proteomes" id="UP000812270">
    <property type="component" value="Unassembled WGS sequence"/>
</dbReference>
<dbReference type="PROSITE" id="PS50110">
    <property type="entry name" value="RESPONSE_REGULATORY"/>
    <property type="match status" value="1"/>
</dbReference>
<gene>
    <name evidence="4" type="ORF">KTO63_19190</name>
</gene>
<protein>
    <submittedName>
        <fullName evidence="4">LytTR family DNA-binding domain-containing protein</fullName>
    </submittedName>
</protein>
<dbReference type="GO" id="GO:0003677">
    <property type="term" value="F:DNA binding"/>
    <property type="evidence" value="ECO:0007669"/>
    <property type="project" value="UniProtKB-KW"/>
</dbReference>
<dbReference type="PROSITE" id="PS50930">
    <property type="entry name" value="HTH_LYTTR"/>
    <property type="match status" value="1"/>
</dbReference>
<feature type="domain" description="HTH LytTR-type" evidence="3">
    <location>
        <begin position="139"/>
        <end position="232"/>
    </location>
</feature>
<keyword evidence="1" id="KW-0597">Phosphoprotein</keyword>
<dbReference type="SMART" id="SM00850">
    <property type="entry name" value="LytTR"/>
    <property type="match status" value="1"/>
</dbReference>
<feature type="domain" description="Response regulatory" evidence="2">
    <location>
        <begin position="4"/>
        <end position="115"/>
    </location>
</feature>
<evidence type="ECO:0000259" key="2">
    <source>
        <dbReference type="PROSITE" id="PS50110"/>
    </source>
</evidence>
<comment type="caution">
    <text evidence="4">The sequence shown here is derived from an EMBL/GenBank/DDBJ whole genome shotgun (WGS) entry which is preliminary data.</text>
</comment>
<dbReference type="AlphaFoldDB" id="A0A9E2SDD4"/>
<dbReference type="RefSeq" id="WP_217793360.1">
    <property type="nucleotide sequence ID" value="NZ_JAHSPG010000015.1"/>
</dbReference>
<keyword evidence="5" id="KW-1185">Reference proteome</keyword>
<dbReference type="Pfam" id="PF04397">
    <property type="entry name" value="LytTR"/>
    <property type="match status" value="1"/>
</dbReference>
<reference evidence="4" key="1">
    <citation type="submission" date="2021-06" db="EMBL/GenBank/DDBJ databases">
        <authorList>
            <person name="Huq M.A."/>
        </authorList>
    </citation>
    <scope>NUCLEOTIDE SEQUENCE</scope>
    <source>
        <strain evidence="4">MAH-26</strain>
    </source>
</reference>
<dbReference type="Pfam" id="PF00072">
    <property type="entry name" value="Response_reg"/>
    <property type="match status" value="1"/>
</dbReference>
<dbReference type="InterPro" id="IPR001789">
    <property type="entry name" value="Sig_transdc_resp-reg_receiver"/>
</dbReference>
<evidence type="ECO:0000259" key="3">
    <source>
        <dbReference type="PROSITE" id="PS50930"/>
    </source>
</evidence>